<proteinExistence type="predicted"/>
<dbReference type="PANTHER" id="PTHR33171">
    <property type="entry name" value="LAR_N DOMAIN-CONTAINING PROTEIN"/>
    <property type="match status" value="1"/>
</dbReference>
<gene>
    <name evidence="2" type="ORF">KDA27_07780</name>
</gene>
<reference evidence="2" key="2">
    <citation type="journal article" date="2021" name="Microbiome">
        <title>Successional dynamics and alternative stable states in a saline activated sludge microbial community over 9 years.</title>
        <authorList>
            <person name="Wang Y."/>
            <person name="Ye J."/>
            <person name="Ju F."/>
            <person name="Liu L."/>
            <person name="Boyd J.A."/>
            <person name="Deng Y."/>
            <person name="Parks D.H."/>
            <person name="Jiang X."/>
            <person name="Yin X."/>
            <person name="Woodcroft B.J."/>
            <person name="Tyson G.W."/>
            <person name="Hugenholtz P."/>
            <person name="Polz M.F."/>
            <person name="Zhang T."/>
        </authorList>
    </citation>
    <scope>NUCLEOTIDE SEQUENCE</scope>
    <source>
        <strain evidence="2">HKST-UBA02</strain>
    </source>
</reference>
<dbReference type="AlphaFoldDB" id="A0A956NEY8"/>
<dbReference type="GO" id="GO:0050043">
    <property type="term" value="F:lactate racemase activity"/>
    <property type="evidence" value="ECO:0007669"/>
    <property type="project" value="InterPro"/>
</dbReference>
<accession>A0A956NEY8</accession>
<organism evidence="2 3">
    <name type="scientific">Eiseniibacteriota bacterium</name>
    <dbReference type="NCBI Taxonomy" id="2212470"/>
    <lineage>
        <taxon>Bacteria</taxon>
        <taxon>Candidatus Eiseniibacteriota</taxon>
    </lineage>
</organism>
<name>A0A956NEY8_UNCEI</name>
<sequence>MTNPSFTLPWGAWLQEEERTYALPSNWTVDVAAVAGVDTARSGPGLTSALAEPIQSPSLGELARGKSTAAIAVEDITRPAAAGPVLEAVLGELEAAGIPASNVRVIFALGGHGPMHRHEMMLKVGESVMNRCDVSNHHPYENLVDLGVSKRGIPIHINRYFHEAELKLAVGSVVPHPYAGFGGGGKIVLPGVAGIETLYTNHRPAVTGLSGAGLGVVEGNTARAEMEEIALAAGLAAVVNIVPGARREPLGHFFGHPVAAHRAAVEFARTVFGTQVNPGADAVVLNAYPKDGEVLQVGNAFNAYRACTPPLVREGGTIIVSAACPLGRGYHSLHGPGGRLYRDPVRREYLGDRELVVFAPDVSTHDVRKSFWHGYPHARDWNEVTTILEERHPSGGRMIVIPTAPLAIPRPVPTSGASPTHAQE</sequence>
<dbReference type="Proteomes" id="UP000739538">
    <property type="component" value="Unassembled WGS sequence"/>
</dbReference>
<reference evidence="2" key="1">
    <citation type="submission" date="2020-04" db="EMBL/GenBank/DDBJ databases">
        <authorList>
            <person name="Zhang T."/>
        </authorList>
    </citation>
    <scope>NUCLEOTIDE SEQUENCE</scope>
    <source>
        <strain evidence="2">HKST-UBA02</strain>
    </source>
</reference>
<evidence type="ECO:0000259" key="1">
    <source>
        <dbReference type="Pfam" id="PF09861"/>
    </source>
</evidence>
<dbReference type="InterPro" id="IPR018657">
    <property type="entry name" value="LarA-like_N"/>
</dbReference>
<dbReference type="EMBL" id="JAGQHS010000029">
    <property type="protein sequence ID" value="MCA9755684.1"/>
    <property type="molecule type" value="Genomic_DNA"/>
</dbReference>
<feature type="domain" description="LarA-like N-terminal" evidence="1">
    <location>
        <begin position="18"/>
        <end position="204"/>
    </location>
</feature>
<comment type="caution">
    <text evidence="2">The sequence shown here is derived from an EMBL/GenBank/DDBJ whole genome shotgun (WGS) entry which is preliminary data.</text>
</comment>
<dbReference type="PANTHER" id="PTHR33171:SF17">
    <property type="entry name" value="LARA-LIKE N-TERMINAL DOMAIN-CONTAINING PROTEIN"/>
    <property type="match status" value="1"/>
</dbReference>
<dbReference type="Gene3D" id="3.40.50.11440">
    <property type="match status" value="1"/>
</dbReference>
<protein>
    <submittedName>
        <fullName evidence="2">DUF2088 domain-containing protein</fullName>
    </submittedName>
</protein>
<dbReference type="InterPro" id="IPR048068">
    <property type="entry name" value="LarA-like"/>
</dbReference>
<dbReference type="Pfam" id="PF09861">
    <property type="entry name" value="Lar_N"/>
    <property type="match status" value="1"/>
</dbReference>
<evidence type="ECO:0000313" key="3">
    <source>
        <dbReference type="Proteomes" id="UP000739538"/>
    </source>
</evidence>
<evidence type="ECO:0000313" key="2">
    <source>
        <dbReference type="EMBL" id="MCA9755684.1"/>
    </source>
</evidence>